<name>A0AAW0JV51_MYOGA</name>
<evidence type="ECO:0000256" key="1">
    <source>
        <dbReference type="SAM" id="MobiDB-lite"/>
    </source>
</evidence>
<feature type="compositionally biased region" description="Polar residues" evidence="1">
    <location>
        <begin position="193"/>
        <end position="203"/>
    </location>
</feature>
<feature type="region of interest" description="Disordered" evidence="1">
    <location>
        <begin position="158"/>
        <end position="214"/>
    </location>
</feature>
<sequence length="388" mass="41547">MAVGLEVGVPVPDSITATMSLIFPEAAESAFLTVGVPPQPKGGTPAAVSGRLRAESSACVPDKWWLLVRGAASSWLLPLSWEACPAEQRAETPSQLPQLFFLSLLCPQEIPQELTLDALLEMDESKAKEMLRRWGASAEECSRLQQALTCLRKVTGLGGEHKEDSGWSSADAQRESSSGPSVDMLSTLGRVGASTQGPRSISVSALPGSDSPVPGLSEGLSDTCIPLHASGRLTPRALHSFITPPTTPQLRRHTKLKPPRTPPPPSRKVFQLLPNFPTLTRSKSHESQLGNRIDEVSPMRFGKNTSFSSLLPPAVVFESLSLARVDFSGPHLSPIGWLFRSAEAELLATTPQNDSLALAQPMGSRDFESVSLGAHEPCTKSVSTLPLR</sequence>
<reference evidence="2 3" key="1">
    <citation type="journal article" date="2023" name="bioRxiv">
        <title>Conserved and derived expression patterns and positive selection on dental genes reveal complex evolutionary context of ever-growing rodent molars.</title>
        <authorList>
            <person name="Calamari Z.T."/>
            <person name="Song A."/>
            <person name="Cohen E."/>
            <person name="Akter M."/>
            <person name="Roy R.D."/>
            <person name="Hallikas O."/>
            <person name="Christensen M.M."/>
            <person name="Li P."/>
            <person name="Marangoni P."/>
            <person name="Jernvall J."/>
            <person name="Klein O.D."/>
        </authorList>
    </citation>
    <scope>NUCLEOTIDE SEQUENCE [LARGE SCALE GENOMIC DNA]</scope>
    <source>
        <strain evidence="2">V071</strain>
    </source>
</reference>
<feature type="region of interest" description="Disordered" evidence="1">
    <location>
        <begin position="238"/>
        <end position="268"/>
    </location>
</feature>
<dbReference type="EMBL" id="JBBHLL010000019">
    <property type="protein sequence ID" value="KAK7830039.1"/>
    <property type="molecule type" value="Genomic_DNA"/>
</dbReference>
<evidence type="ECO:0000313" key="3">
    <source>
        <dbReference type="Proteomes" id="UP001488838"/>
    </source>
</evidence>
<dbReference type="Proteomes" id="UP001488838">
    <property type="component" value="Unassembled WGS sequence"/>
</dbReference>
<proteinExistence type="predicted"/>
<dbReference type="AlphaFoldDB" id="A0AAW0JV51"/>
<dbReference type="Gene3D" id="1.10.150.50">
    <property type="entry name" value="Transcription Factor, Ets-1"/>
    <property type="match status" value="1"/>
</dbReference>
<dbReference type="InterPro" id="IPR013761">
    <property type="entry name" value="SAM/pointed_sf"/>
</dbReference>
<comment type="caution">
    <text evidence="2">The sequence shown here is derived from an EMBL/GenBank/DDBJ whole genome shotgun (WGS) entry which is preliminary data.</text>
</comment>
<protein>
    <submittedName>
        <fullName evidence="2">Uncharacterized protein</fullName>
    </submittedName>
</protein>
<feature type="compositionally biased region" description="Polar residues" evidence="1">
    <location>
        <begin position="166"/>
        <end position="180"/>
    </location>
</feature>
<evidence type="ECO:0000313" key="2">
    <source>
        <dbReference type="EMBL" id="KAK7830039.1"/>
    </source>
</evidence>
<keyword evidence="3" id="KW-1185">Reference proteome</keyword>
<accession>A0AAW0JV51</accession>
<organism evidence="2 3">
    <name type="scientific">Myodes glareolus</name>
    <name type="common">Bank vole</name>
    <name type="synonym">Clethrionomys glareolus</name>
    <dbReference type="NCBI Taxonomy" id="447135"/>
    <lineage>
        <taxon>Eukaryota</taxon>
        <taxon>Metazoa</taxon>
        <taxon>Chordata</taxon>
        <taxon>Craniata</taxon>
        <taxon>Vertebrata</taxon>
        <taxon>Euteleostomi</taxon>
        <taxon>Mammalia</taxon>
        <taxon>Eutheria</taxon>
        <taxon>Euarchontoglires</taxon>
        <taxon>Glires</taxon>
        <taxon>Rodentia</taxon>
        <taxon>Myomorpha</taxon>
        <taxon>Muroidea</taxon>
        <taxon>Cricetidae</taxon>
        <taxon>Arvicolinae</taxon>
        <taxon>Myodes</taxon>
    </lineage>
</organism>
<gene>
    <name evidence="2" type="ORF">U0070_003494</name>
</gene>